<evidence type="ECO:0000256" key="4">
    <source>
        <dbReference type="PROSITE-ProRule" id="PRU00134"/>
    </source>
</evidence>
<proteinExistence type="predicted"/>
<keyword evidence="8" id="KW-1185">Reference proteome</keyword>
<name>A0A1Y1HKS9_KLENI</name>
<reference evidence="7 8" key="1">
    <citation type="journal article" date="2014" name="Nat. Commun.">
        <title>Klebsormidium flaccidum genome reveals primary factors for plant terrestrial adaptation.</title>
        <authorList>
            <person name="Hori K."/>
            <person name="Maruyama F."/>
            <person name="Fujisawa T."/>
            <person name="Togashi T."/>
            <person name="Yamamoto N."/>
            <person name="Seo M."/>
            <person name="Sato S."/>
            <person name="Yamada T."/>
            <person name="Mori H."/>
            <person name="Tajima N."/>
            <person name="Moriyama T."/>
            <person name="Ikeuchi M."/>
            <person name="Watanabe M."/>
            <person name="Wada H."/>
            <person name="Kobayashi K."/>
            <person name="Saito M."/>
            <person name="Masuda T."/>
            <person name="Sasaki-Sekimoto Y."/>
            <person name="Mashiguchi K."/>
            <person name="Awai K."/>
            <person name="Shimojima M."/>
            <person name="Masuda S."/>
            <person name="Iwai M."/>
            <person name="Nobusawa T."/>
            <person name="Narise T."/>
            <person name="Kondo S."/>
            <person name="Saito H."/>
            <person name="Sato R."/>
            <person name="Murakawa M."/>
            <person name="Ihara Y."/>
            <person name="Oshima-Yamada Y."/>
            <person name="Ohtaka K."/>
            <person name="Satoh M."/>
            <person name="Sonobe K."/>
            <person name="Ishii M."/>
            <person name="Ohtani R."/>
            <person name="Kanamori-Sato M."/>
            <person name="Honoki R."/>
            <person name="Miyazaki D."/>
            <person name="Mochizuki H."/>
            <person name="Umetsu J."/>
            <person name="Higashi K."/>
            <person name="Shibata D."/>
            <person name="Kamiya Y."/>
            <person name="Sato N."/>
            <person name="Nakamura Y."/>
            <person name="Tabata S."/>
            <person name="Ida S."/>
            <person name="Kurokawa K."/>
            <person name="Ohta H."/>
        </authorList>
    </citation>
    <scope>NUCLEOTIDE SEQUENCE [LARGE SCALE GENOMIC DNA]</scope>
    <source>
        <strain evidence="7 8">NIES-2285</strain>
    </source>
</reference>
<evidence type="ECO:0000259" key="6">
    <source>
        <dbReference type="PROSITE" id="PS50865"/>
    </source>
</evidence>
<dbReference type="SUPFAM" id="SSF144232">
    <property type="entry name" value="HIT/MYND zinc finger-like"/>
    <property type="match status" value="1"/>
</dbReference>
<evidence type="ECO:0000313" key="8">
    <source>
        <dbReference type="Proteomes" id="UP000054558"/>
    </source>
</evidence>
<evidence type="ECO:0000313" key="7">
    <source>
        <dbReference type="EMBL" id="GAQ79214.1"/>
    </source>
</evidence>
<feature type="region of interest" description="Disordered" evidence="5">
    <location>
        <begin position="155"/>
        <end position="178"/>
    </location>
</feature>
<evidence type="ECO:0000256" key="3">
    <source>
        <dbReference type="ARBA" id="ARBA00022833"/>
    </source>
</evidence>
<dbReference type="InterPro" id="IPR002893">
    <property type="entry name" value="Znf_MYND"/>
</dbReference>
<dbReference type="EMBL" id="DF236975">
    <property type="protein sequence ID" value="GAQ79214.1"/>
    <property type="molecule type" value="Genomic_DNA"/>
</dbReference>
<dbReference type="GO" id="GO:0008270">
    <property type="term" value="F:zinc ion binding"/>
    <property type="evidence" value="ECO:0007669"/>
    <property type="project" value="UniProtKB-KW"/>
</dbReference>
<accession>A0A1Y1HKS9</accession>
<dbReference type="Proteomes" id="UP000054558">
    <property type="component" value="Unassembled WGS sequence"/>
</dbReference>
<gene>
    <name evidence="7" type="ORF">KFL_000260310</name>
</gene>
<feature type="domain" description="MYND-type" evidence="6">
    <location>
        <begin position="297"/>
        <end position="336"/>
    </location>
</feature>
<dbReference type="PROSITE" id="PS50865">
    <property type="entry name" value="ZF_MYND_2"/>
    <property type="match status" value="1"/>
</dbReference>
<evidence type="ECO:0000256" key="1">
    <source>
        <dbReference type="ARBA" id="ARBA00022723"/>
    </source>
</evidence>
<sequence length="349" mass="38276">MRPDTLLGIAEVNDVEKLNSRKNWIVGALEPFSRSKAAEKEWKAVTHALFGDQNFAQLDFKANYFIRGNAVPFPTEAFVKRAGGSATDEVRLLVLCPERGKNGWPNWVATTEELMKEEMFDEVFQSGQLMPDAATKSGTSRWPYTAAAVIFTETTGASQKPPGKSAGPGSTEKVGGSSKRKLHIVNILFDTTKLPMDKGTQIAEGLYQILHGFLAFAARGADQPGSPGDQNRPVKAGGEPKPETQTGKAASRIQVDLPEFLVSGSWPEEWRREMRIAVDALGFVKGNFGWVHQLKACSQCGAWDRKVQACSACSRVKYCSQACQRAAWNNGHKQECKEFRASKESSEAS</sequence>
<keyword evidence="3" id="KW-0862">Zinc</keyword>
<organism evidence="7 8">
    <name type="scientific">Klebsormidium nitens</name>
    <name type="common">Green alga</name>
    <name type="synonym">Ulothrix nitens</name>
    <dbReference type="NCBI Taxonomy" id="105231"/>
    <lineage>
        <taxon>Eukaryota</taxon>
        <taxon>Viridiplantae</taxon>
        <taxon>Streptophyta</taxon>
        <taxon>Klebsormidiophyceae</taxon>
        <taxon>Klebsormidiales</taxon>
        <taxon>Klebsormidiaceae</taxon>
        <taxon>Klebsormidium</taxon>
    </lineage>
</organism>
<dbReference type="STRING" id="105231.A0A1Y1HKS9"/>
<dbReference type="OrthoDB" id="5945798at2759"/>
<dbReference type="Gene3D" id="6.10.140.2220">
    <property type="match status" value="1"/>
</dbReference>
<evidence type="ECO:0000256" key="5">
    <source>
        <dbReference type="SAM" id="MobiDB-lite"/>
    </source>
</evidence>
<keyword evidence="1" id="KW-0479">Metal-binding</keyword>
<feature type="region of interest" description="Disordered" evidence="5">
    <location>
        <begin position="220"/>
        <end position="250"/>
    </location>
</feature>
<protein>
    <recommendedName>
        <fullName evidence="6">MYND-type domain-containing protein</fullName>
    </recommendedName>
</protein>
<dbReference type="Pfam" id="PF01753">
    <property type="entry name" value="zf-MYND"/>
    <property type="match status" value="1"/>
</dbReference>
<evidence type="ECO:0000256" key="2">
    <source>
        <dbReference type="ARBA" id="ARBA00022771"/>
    </source>
</evidence>
<keyword evidence="2 4" id="KW-0863">Zinc-finger</keyword>
<dbReference type="AlphaFoldDB" id="A0A1Y1HKS9"/>